<dbReference type="Pfam" id="PF08238">
    <property type="entry name" value="Sel1"/>
    <property type="match status" value="2"/>
</dbReference>
<dbReference type="OrthoDB" id="7024154at2"/>
<dbReference type="AlphaFoldDB" id="A0A364NMB0"/>
<dbReference type="PANTHER" id="PTHR11102">
    <property type="entry name" value="SEL-1-LIKE PROTEIN"/>
    <property type="match status" value="1"/>
</dbReference>
<dbReference type="InterPro" id="IPR011990">
    <property type="entry name" value="TPR-like_helical_dom_sf"/>
</dbReference>
<sequence>MRFIGKLLAPVVFWIAYALFRSPFARSGKAQHQGVMKLFRYAADHDNRRALSVYGHLLHFRGEGVSNRVQGAIYLQRAADLGDMKAQYQMGRVFEQGFEHYFQPDGVKAKQYYALAAKQGHMLAQRWLEQSDV</sequence>
<reference evidence="1 2" key="1">
    <citation type="submission" date="2018-06" db="EMBL/GenBank/DDBJ databases">
        <title>Nitrincola tibetense sp. nov., isolated from Lake XuguoCo on Tibetan Plateau.</title>
        <authorList>
            <person name="Xing P."/>
        </authorList>
    </citation>
    <scope>NUCLEOTIDE SEQUENCE [LARGE SCALE GENOMIC DNA]</scope>
    <source>
        <strain evidence="2">xg18</strain>
    </source>
</reference>
<accession>A0A364NMB0</accession>
<proteinExistence type="predicted"/>
<dbReference type="InterPro" id="IPR006597">
    <property type="entry name" value="Sel1-like"/>
</dbReference>
<gene>
    <name evidence="1" type="ORF">DN062_10140</name>
</gene>
<organism evidence="1 2">
    <name type="scientific">Nitrincola tibetensis</name>
    <dbReference type="NCBI Taxonomy" id="2219697"/>
    <lineage>
        <taxon>Bacteria</taxon>
        <taxon>Pseudomonadati</taxon>
        <taxon>Pseudomonadota</taxon>
        <taxon>Gammaproteobacteria</taxon>
        <taxon>Oceanospirillales</taxon>
        <taxon>Oceanospirillaceae</taxon>
        <taxon>Nitrincola</taxon>
    </lineage>
</organism>
<protein>
    <submittedName>
        <fullName evidence="1">Sel1 repeat family protein</fullName>
    </submittedName>
</protein>
<dbReference type="PANTHER" id="PTHR11102:SF160">
    <property type="entry name" value="ERAD-ASSOCIATED E3 UBIQUITIN-PROTEIN LIGASE COMPONENT HRD3"/>
    <property type="match status" value="1"/>
</dbReference>
<keyword evidence="2" id="KW-1185">Reference proteome</keyword>
<dbReference type="RefSeq" id="WP_112159211.1">
    <property type="nucleotide sequence ID" value="NZ_QKRX01000006.1"/>
</dbReference>
<dbReference type="SMART" id="SM00671">
    <property type="entry name" value="SEL1"/>
    <property type="match status" value="2"/>
</dbReference>
<dbReference type="Gene3D" id="1.25.40.10">
    <property type="entry name" value="Tetratricopeptide repeat domain"/>
    <property type="match status" value="1"/>
</dbReference>
<comment type="caution">
    <text evidence="1">The sequence shown here is derived from an EMBL/GenBank/DDBJ whole genome shotgun (WGS) entry which is preliminary data.</text>
</comment>
<evidence type="ECO:0000313" key="2">
    <source>
        <dbReference type="Proteomes" id="UP000250744"/>
    </source>
</evidence>
<dbReference type="InterPro" id="IPR050767">
    <property type="entry name" value="Sel1_AlgK"/>
</dbReference>
<dbReference type="SUPFAM" id="SSF81901">
    <property type="entry name" value="HCP-like"/>
    <property type="match status" value="1"/>
</dbReference>
<evidence type="ECO:0000313" key="1">
    <source>
        <dbReference type="EMBL" id="RAU18130.1"/>
    </source>
</evidence>
<dbReference type="EMBL" id="QKRX01000006">
    <property type="protein sequence ID" value="RAU18130.1"/>
    <property type="molecule type" value="Genomic_DNA"/>
</dbReference>
<dbReference type="Proteomes" id="UP000250744">
    <property type="component" value="Unassembled WGS sequence"/>
</dbReference>
<name>A0A364NMB0_9GAMM</name>